<gene>
    <name evidence="2" type="ORF">DSM04_103186</name>
</gene>
<name>A0A4Q0NUU8_9FLAO</name>
<evidence type="ECO:0000256" key="1">
    <source>
        <dbReference type="SAM" id="SignalP"/>
    </source>
</evidence>
<comment type="caution">
    <text evidence="2">The sequence shown here is derived from an EMBL/GenBank/DDBJ whole genome shotgun (WGS) entry which is preliminary data.</text>
</comment>
<protein>
    <recommendedName>
        <fullName evidence="4">Secreted protein</fullName>
    </recommendedName>
</protein>
<organism evidence="2 3">
    <name type="scientific">Leeuwenhoekiella aestuarii</name>
    <dbReference type="NCBI Taxonomy" id="2249426"/>
    <lineage>
        <taxon>Bacteria</taxon>
        <taxon>Pseudomonadati</taxon>
        <taxon>Bacteroidota</taxon>
        <taxon>Flavobacteriia</taxon>
        <taxon>Flavobacteriales</taxon>
        <taxon>Flavobacteriaceae</taxon>
        <taxon>Leeuwenhoekiella</taxon>
    </lineage>
</organism>
<evidence type="ECO:0000313" key="2">
    <source>
        <dbReference type="EMBL" id="RXG15298.1"/>
    </source>
</evidence>
<reference evidence="2 3" key="1">
    <citation type="submission" date="2018-07" db="EMBL/GenBank/DDBJ databases">
        <title>Leeuwenhoekiella genomics.</title>
        <authorList>
            <person name="Tahon G."/>
            <person name="Willems A."/>
        </authorList>
    </citation>
    <scope>NUCLEOTIDE SEQUENCE [LARGE SCALE GENOMIC DNA]</scope>
    <source>
        <strain evidence="2 3">R-50232</strain>
    </source>
</reference>
<evidence type="ECO:0008006" key="4">
    <source>
        <dbReference type="Google" id="ProtNLM"/>
    </source>
</evidence>
<keyword evidence="1" id="KW-0732">Signal</keyword>
<keyword evidence="3" id="KW-1185">Reference proteome</keyword>
<dbReference type="AlphaFoldDB" id="A0A4Q0NUU8"/>
<dbReference type="RefSeq" id="WP_128760890.1">
    <property type="nucleotide sequence ID" value="NZ_QOVI01000003.1"/>
</dbReference>
<proteinExistence type="predicted"/>
<dbReference type="Proteomes" id="UP000289821">
    <property type="component" value="Unassembled WGS sequence"/>
</dbReference>
<feature type="chain" id="PRO_5020744528" description="Secreted protein" evidence="1">
    <location>
        <begin position="21"/>
        <end position="214"/>
    </location>
</feature>
<feature type="signal peptide" evidence="1">
    <location>
        <begin position="1"/>
        <end position="20"/>
    </location>
</feature>
<accession>A0A4Q0NUU8</accession>
<evidence type="ECO:0000313" key="3">
    <source>
        <dbReference type="Proteomes" id="UP000289821"/>
    </source>
</evidence>
<dbReference type="EMBL" id="QOVI01000003">
    <property type="protein sequence ID" value="RXG15298.1"/>
    <property type="molecule type" value="Genomic_DNA"/>
</dbReference>
<sequence>MHYKIFILVTCICAALKVSAQVGINTTNPSTDLDVNGFTIIEKKLYLEDPGESTQIRGSRLLIQRTDNSIVQYNLDISKYGPINYAELVLKATNKNGVEDFDTKIPIDPYNVTLQGYYFLDNNNNGTSVITQSTNGDDKIEGFQAYAYKGSTTWHIKVFVNNSIFRVAGNNDIKVDIYINLIIFRKGLLAKEMNAVEVDLENKINGTAELPSGF</sequence>